<sequence>MHPPWQRRHATRAARLPPPSPCPGSAVAPPPAAAARRERRGDRRSGPRRFGAMAARSSPPRVRRWEMEAGCGATNARAVAMARIRRQGVKGKAVGARRPGRPQSPRGGTEVRRGARRSRGGGGSRVGGEEGDVELAGLGGDDDPIAAARRLPLRIQRPELFDAAGRPRPPLRLPPSLSPSSRRLDGTGPAPRWQGSGGRYLCSE</sequence>
<gene>
    <name evidence="2" type="ORF">C2845_PM13G18360</name>
</gene>
<evidence type="ECO:0000256" key="1">
    <source>
        <dbReference type="SAM" id="MobiDB-lite"/>
    </source>
</evidence>
<feature type="region of interest" description="Disordered" evidence="1">
    <location>
        <begin position="159"/>
        <end position="204"/>
    </location>
</feature>
<evidence type="ECO:0000313" key="2">
    <source>
        <dbReference type="EMBL" id="RLN05499.1"/>
    </source>
</evidence>
<protein>
    <submittedName>
        <fullName evidence="2">Uncharacterized protein</fullName>
    </submittedName>
</protein>
<feature type="region of interest" description="Disordered" evidence="1">
    <location>
        <begin position="87"/>
        <end position="144"/>
    </location>
</feature>
<dbReference type="Proteomes" id="UP000275267">
    <property type="component" value="Unassembled WGS sequence"/>
</dbReference>
<proteinExistence type="predicted"/>
<feature type="compositionally biased region" description="Basic residues" evidence="1">
    <location>
        <begin position="1"/>
        <end position="12"/>
    </location>
</feature>
<feature type="region of interest" description="Disordered" evidence="1">
    <location>
        <begin position="1"/>
        <end position="71"/>
    </location>
</feature>
<dbReference type="AlphaFoldDB" id="A0A3L6RLQ0"/>
<feature type="compositionally biased region" description="Basic and acidic residues" evidence="1">
    <location>
        <begin position="35"/>
        <end position="45"/>
    </location>
</feature>
<feature type="compositionally biased region" description="Pro residues" evidence="1">
    <location>
        <begin position="16"/>
        <end position="32"/>
    </location>
</feature>
<organism evidence="2 3">
    <name type="scientific">Panicum miliaceum</name>
    <name type="common">Proso millet</name>
    <name type="synonym">Broomcorn millet</name>
    <dbReference type="NCBI Taxonomy" id="4540"/>
    <lineage>
        <taxon>Eukaryota</taxon>
        <taxon>Viridiplantae</taxon>
        <taxon>Streptophyta</taxon>
        <taxon>Embryophyta</taxon>
        <taxon>Tracheophyta</taxon>
        <taxon>Spermatophyta</taxon>
        <taxon>Magnoliopsida</taxon>
        <taxon>Liliopsida</taxon>
        <taxon>Poales</taxon>
        <taxon>Poaceae</taxon>
        <taxon>PACMAD clade</taxon>
        <taxon>Panicoideae</taxon>
        <taxon>Panicodae</taxon>
        <taxon>Paniceae</taxon>
        <taxon>Panicinae</taxon>
        <taxon>Panicum</taxon>
        <taxon>Panicum sect. Panicum</taxon>
    </lineage>
</organism>
<comment type="caution">
    <text evidence="2">The sequence shown here is derived from an EMBL/GenBank/DDBJ whole genome shotgun (WGS) entry which is preliminary data.</text>
</comment>
<accession>A0A3L6RLQ0</accession>
<keyword evidence="3" id="KW-1185">Reference proteome</keyword>
<evidence type="ECO:0000313" key="3">
    <source>
        <dbReference type="Proteomes" id="UP000275267"/>
    </source>
</evidence>
<name>A0A3L6RLQ0_PANMI</name>
<reference evidence="3" key="1">
    <citation type="journal article" date="2019" name="Nat. Commun.">
        <title>The genome of broomcorn millet.</title>
        <authorList>
            <person name="Zou C."/>
            <person name="Miki D."/>
            <person name="Li D."/>
            <person name="Tang Q."/>
            <person name="Xiao L."/>
            <person name="Rajput S."/>
            <person name="Deng P."/>
            <person name="Jia W."/>
            <person name="Huang R."/>
            <person name="Zhang M."/>
            <person name="Sun Y."/>
            <person name="Hu J."/>
            <person name="Fu X."/>
            <person name="Schnable P.S."/>
            <person name="Li F."/>
            <person name="Zhang H."/>
            <person name="Feng B."/>
            <person name="Zhu X."/>
            <person name="Liu R."/>
            <person name="Schnable J.C."/>
            <person name="Zhu J.-K."/>
            <person name="Zhang H."/>
        </authorList>
    </citation>
    <scope>NUCLEOTIDE SEQUENCE [LARGE SCALE GENOMIC DNA]</scope>
</reference>
<dbReference type="EMBL" id="PQIB02000008">
    <property type="protein sequence ID" value="RLN05499.1"/>
    <property type="molecule type" value="Genomic_DNA"/>
</dbReference>
<feature type="compositionally biased region" description="Pro residues" evidence="1">
    <location>
        <begin position="167"/>
        <end position="177"/>
    </location>
</feature>